<reference evidence="2" key="1">
    <citation type="journal article" date="2023" name="PLoS Negl. Trop. Dis.">
        <title>A genome sequence for Biomphalaria pfeifferi, the major vector snail for the human-infecting parasite Schistosoma mansoni.</title>
        <authorList>
            <person name="Bu L."/>
            <person name="Lu L."/>
            <person name="Laidemitt M.R."/>
            <person name="Zhang S.M."/>
            <person name="Mutuku M."/>
            <person name="Mkoji G."/>
            <person name="Steinauer M."/>
            <person name="Loker E.S."/>
        </authorList>
    </citation>
    <scope>NUCLEOTIDE SEQUENCE</scope>
    <source>
        <strain evidence="2">KasaAsao</strain>
    </source>
</reference>
<dbReference type="EMBL" id="JASAOG010000216">
    <property type="protein sequence ID" value="KAK0043439.1"/>
    <property type="molecule type" value="Genomic_DNA"/>
</dbReference>
<sequence length="85" mass="9710">MLARMSSATTYVCYNVCYNIAIYTIVCYKVVWIVTCYDVHLLKCLPECRLLQRTSAKMLARMSSATMHVCHDVVCHDVVCHDVVC</sequence>
<dbReference type="AlphaFoldDB" id="A0AAD8AVX6"/>
<organism evidence="2 3">
    <name type="scientific">Biomphalaria pfeifferi</name>
    <name type="common">Bloodfluke planorb</name>
    <name type="synonym">Freshwater snail</name>
    <dbReference type="NCBI Taxonomy" id="112525"/>
    <lineage>
        <taxon>Eukaryota</taxon>
        <taxon>Metazoa</taxon>
        <taxon>Spiralia</taxon>
        <taxon>Lophotrochozoa</taxon>
        <taxon>Mollusca</taxon>
        <taxon>Gastropoda</taxon>
        <taxon>Heterobranchia</taxon>
        <taxon>Euthyneura</taxon>
        <taxon>Panpulmonata</taxon>
        <taxon>Hygrophila</taxon>
        <taxon>Lymnaeoidea</taxon>
        <taxon>Planorbidae</taxon>
        <taxon>Biomphalaria</taxon>
    </lineage>
</organism>
<keyword evidence="1" id="KW-0812">Transmembrane</keyword>
<keyword evidence="1" id="KW-1133">Transmembrane helix</keyword>
<keyword evidence="1" id="KW-0472">Membrane</keyword>
<protein>
    <submittedName>
        <fullName evidence="2">Uncharacterized protein</fullName>
    </submittedName>
</protein>
<proteinExistence type="predicted"/>
<accession>A0AAD8AVX6</accession>
<evidence type="ECO:0000313" key="3">
    <source>
        <dbReference type="Proteomes" id="UP001233172"/>
    </source>
</evidence>
<comment type="caution">
    <text evidence="2">The sequence shown here is derived from an EMBL/GenBank/DDBJ whole genome shotgun (WGS) entry which is preliminary data.</text>
</comment>
<gene>
    <name evidence="2" type="ORF">Bpfe_027093</name>
</gene>
<evidence type="ECO:0000313" key="2">
    <source>
        <dbReference type="EMBL" id="KAK0043439.1"/>
    </source>
</evidence>
<reference evidence="2" key="2">
    <citation type="submission" date="2023-04" db="EMBL/GenBank/DDBJ databases">
        <authorList>
            <person name="Bu L."/>
            <person name="Lu L."/>
            <person name="Laidemitt M.R."/>
            <person name="Zhang S.M."/>
            <person name="Mutuku M."/>
            <person name="Mkoji G."/>
            <person name="Steinauer M."/>
            <person name="Loker E.S."/>
        </authorList>
    </citation>
    <scope>NUCLEOTIDE SEQUENCE</scope>
    <source>
        <strain evidence="2">KasaAsao</strain>
        <tissue evidence="2">Whole Snail</tissue>
    </source>
</reference>
<name>A0AAD8AVX6_BIOPF</name>
<dbReference type="Proteomes" id="UP001233172">
    <property type="component" value="Unassembled WGS sequence"/>
</dbReference>
<feature type="transmembrane region" description="Helical" evidence="1">
    <location>
        <begin position="12"/>
        <end position="34"/>
    </location>
</feature>
<keyword evidence="3" id="KW-1185">Reference proteome</keyword>
<evidence type="ECO:0000256" key="1">
    <source>
        <dbReference type="SAM" id="Phobius"/>
    </source>
</evidence>